<comment type="similarity">
    <text evidence="2 14">Belongs to the iron/ascorbate-dependent oxidoreductase family.</text>
</comment>
<dbReference type="InterPro" id="IPR026992">
    <property type="entry name" value="DIOX_N"/>
</dbReference>
<dbReference type="Pfam" id="PF14226">
    <property type="entry name" value="DIOX_N"/>
    <property type="match status" value="1"/>
</dbReference>
<evidence type="ECO:0000259" key="15">
    <source>
        <dbReference type="PROSITE" id="PS51471"/>
    </source>
</evidence>
<evidence type="ECO:0000256" key="3">
    <source>
        <dbReference type="ARBA" id="ARBA00022666"/>
    </source>
</evidence>
<evidence type="ECO:0000256" key="2">
    <source>
        <dbReference type="ARBA" id="ARBA00008056"/>
    </source>
</evidence>
<feature type="domain" description="Fe2OG dioxygenase" evidence="15">
    <location>
        <begin position="149"/>
        <end position="250"/>
    </location>
</feature>
<dbReference type="Gramene" id="PUZ45718">
    <property type="protein sequence ID" value="PUZ45718"/>
    <property type="gene ID" value="GQ55_8G247000"/>
</dbReference>
<dbReference type="GO" id="GO:0009835">
    <property type="term" value="P:fruit ripening"/>
    <property type="evidence" value="ECO:0007669"/>
    <property type="project" value="UniProtKB-KW"/>
</dbReference>
<evidence type="ECO:0000256" key="12">
    <source>
        <dbReference type="ARBA" id="ARBA00050579"/>
    </source>
</evidence>
<accession>A0A2T7CQW5</accession>
<evidence type="ECO:0000256" key="4">
    <source>
        <dbReference type="ARBA" id="ARBA00022723"/>
    </source>
</evidence>
<keyword evidence="6 14" id="KW-0560">Oxidoreductase</keyword>
<evidence type="ECO:0000256" key="11">
    <source>
        <dbReference type="ARBA" id="ARBA00041616"/>
    </source>
</evidence>
<dbReference type="SUPFAM" id="SSF51197">
    <property type="entry name" value="Clavaminate synthase-like"/>
    <property type="match status" value="1"/>
</dbReference>
<keyword evidence="3" id="KW-0266">Ethylene biosynthesis</keyword>
<evidence type="ECO:0000256" key="8">
    <source>
        <dbReference type="ARBA" id="ARBA00033478"/>
    </source>
</evidence>
<evidence type="ECO:0000256" key="9">
    <source>
        <dbReference type="ARBA" id="ARBA00037892"/>
    </source>
</evidence>
<comment type="pathway">
    <text evidence="9">Alkene biosynthesis; ethylene biosynthesis via S-adenosyl-L-methionine; ethylene from S-adenosyl-L-methionine: step 2/2.</text>
</comment>
<dbReference type="FunFam" id="2.60.120.330:FF:000010">
    <property type="entry name" value="1-aminocyclopropane-1-carboxylate oxidase 1"/>
    <property type="match status" value="1"/>
</dbReference>
<gene>
    <name evidence="16" type="ORF">GQ55_8G247000</name>
</gene>
<evidence type="ECO:0000256" key="10">
    <source>
        <dbReference type="ARBA" id="ARBA00039090"/>
    </source>
</evidence>
<keyword evidence="17" id="KW-1185">Reference proteome</keyword>
<dbReference type="PROSITE" id="PS51471">
    <property type="entry name" value="FE2OG_OXY"/>
    <property type="match status" value="1"/>
</dbReference>
<dbReference type="GO" id="GO:0046872">
    <property type="term" value="F:metal ion binding"/>
    <property type="evidence" value="ECO:0007669"/>
    <property type="project" value="UniProtKB-KW"/>
</dbReference>
<evidence type="ECO:0000313" key="16">
    <source>
        <dbReference type="EMBL" id="PUZ45718.1"/>
    </source>
</evidence>
<dbReference type="PANTHER" id="PTHR47991">
    <property type="entry name" value="OXOGLUTARATE/IRON-DEPENDENT DIOXYGENASE"/>
    <property type="match status" value="1"/>
</dbReference>
<evidence type="ECO:0000313" key="17">
    <source>
        <dbReference type="Proteomes" id="UP000244336"/>
    </source>
</evidence>
<evidence type="ECO:0000256" key="13">
    <source>
        <dbReference type="ARBA" id="ARBA00069667"/>
    </source>
</evidence>
<evidence type="ECO:0000256" key="5">
    <source>
        <dbReference type="ARBA" id="ARBA00022896"/>
    </source>
</evidence>
<keyword evidence="4 14" id="KW-0479">Metal-binding</keyword>
<dbReference type="EMBL" id="CM009756">
    <property type="protein sequence ID" value="PUZ45718.1"/>
    <property type="molecule type" value="Genomic_DNA"/>
</dbReference>
<dbReference type="InterPro" id="IPR005123">
    <property type="entry name" value="Oxoglu/Fe-dep_dioxygenase_dom"/>
</dbReference>
<protein>
    <recommendedName>
        <fullName evidence="13">1-aminocyclopropane-1-carboxylate oxidase</fullName>
        <ecNumber evidence="10">1.14.17.4</ecNumber>
    </recommendedName>
    <alternativeName>
        <fullName evidence="11">Ethylene-forming enzyme</fullName>
    </alternativeName>
</protein>
<dbReference type="OrthoDB" id="288590at2759"/>
<dbReference type="GO" id="GO:0009693">
    <property type="term" value="P:ethylene biosynthetic process"/>
    <property type="evidence" value="ECO:0007669"/>
    <property type="project" value="UniProtKB-KW"/>
</dbReference>
<keyword evidence="5" id="KW-0847">Vitamin C</keyword>
<dbReference type="InterPro" id="IPR044861">
    <property type="entry name" value="IPNS-like_FE2OG_OXY"/>
</dbReference>
<dbReference type="Gene3D" id="2.60.120.330">
    <property type="entry name" value="B-lactam Antibiotic, Isopenicillin N Synthase, Chain"/>
    <property type="match status" value="1"/>
</dbReference>
<comment type="catalytic activity">
    <reaction evidence="12">
        <text>1-aminocyclopropane-1-carboxylate + L-ascorbate + O2 = ethene + L-dehydroascorbate + hydrogen cyanide + CO2 + 2 H2O</text>
        <dbReference type="Rhea" id="RHEA:23640"/>
        <dbReference type="ChEBI" id="CHEBI:15377"/>
        <dbReference type="ChEBI" id="CHEBI:15379"/>
        <dbReference type="ChEBI" id="CHEBI:16526"/>
        <dbReference type="ChEBI" id="CHEBI:18153"/>
        <dbReference type="ChEBI" id="CHEBI:18407"/>
        <dbReference type="ChEBI" id="CHEBI:38290"/>
        <dbReference type="ChEBI" id="CHEBI:58360"/>
        <dbReference type="ChEBI" id="CHEBI:58539"/>
        <dbReference type="EC" id="1.14.17.4"/>
    </reaction>
</comment>
<proteinExistence type="inferred from homology"/>
<name>A0A2T7CQW5_9POAL</name>
<organism evidence="16 17">
    <name type="scientific">Panicum hallii var. hallii</name>
    <dbReference type="NCBI Taxonomy" id="1504633"/>
    <lineage>
        <taxon>Eukaryota</taxon>
        <taxon>Viridiplantae</taxon>
        <taxon>Streptophyta</taxon>
        <taxon>Embryophyta</taxon>
        <taxon>Tracheophyta</taxon>
        <taxon>Spermatophyta</taxon>
        <taxon>Magnoliopsida</taxon>
        <taxon>Liliopsida</taxon>
        <taxon>Poales</taxon>
        <taxon>Poaceae</taxon>
        <taxon>PACMAD clade</taxon>
        <taxon>Panicoideae</taxon>
        <taxon>Panicodae</taxon>
        <taxon>Paniceae</taxon>
        <taxon>Panicinae</taxon>
        <taxon>Panicum</taxon>
        <taxon>Panicum sect. Panicum</taxon>
    </lineage>
</organism>
<dbReference type="InterPro" id="IPR027443">
    <property type="entry name" value="IPNS-like_sf"/>
</dbReference>
<dbReference type="Proteomes" id="UP000244336">
    <property type="component" value="Chromosome 8"/>
</dbReference>
<dbReference type="AlphaFoldDB" id="A0A2T7CQW5"/>
<comment type="cofactor">
    <cofactor evidence="1">
        <name>Fe cation</name>
        <dbReference type="ChEBI" id="CHEBI:24875"/>
    </cofactor>
</comment>
<dbReference type="Pfam" id="PF03171">
    <property type="entry name" value="2OG-FeII_Oxy"/>
    <property type="match status" value="1"/>
</dbReference>
<keyword evidence="7 14" id="KW-0408">Iron</keyword>
<keyword evidence="8" id="KW-0292">Fruit ripening</keyword>
<evidence type="ECO:0000256" key="6">
    <source>
        <dbReference type="ARBA" id="ARBA00023002"/>
    </source>
</evidence>
<dbReference type="STRING" id="1504633.A0A2T7CQW5"/>
<sequence>MEIPVIDLKGLAGDESARSRTMAQLHEACKDWGFFWLENHGVDAAIMEDVKRFVHGHYEEHLEAKFHASDLARNLDAADAGQVDWEAAYSIQHRPTTNIADFPEISPPTRELLDTYIAQTVALAELLAECMSLNLGLDAGHIRRALAPPTVGTKFAMYPACPRPEVVWGLRAHTDAGGIVIMLQDEAVGGLEFLRGEYWVPVAPCGGSRVFVDIGDQIEVVSGGAYRSAVHRVAVGTEGRRLSMATFYNPGVGAVVAPAREAPPEYPGPYRFGDYLEHYQRTKFGDKAARFQAFKKRFHK</sequence>
<evidence type="ECO:0000256" key="1">
    <source>
        <dbReference type="ARBA" id="ARBA00001962"/>
    </source>
</evidence>
<dbReference type="EC" id="1.14.17.4" evidence="10"/>
<reference evidence="16 17" key="1">
    <citation type="submission" date="2018-04" db="EMBL/GenBank/DDBJ databases">
        <title>WGS assembly of Panicum hallii var. hallii HAL2.</title>
        <authorList>
            <person name="Lovell J."/>
            <person name="Jenkins J."/>
            <person name="Lowry D."/>
            <person name="Mamidi S."/>
            <person name="Sreedasyam A."/>
            <person name="Weng X."/>
            <person name="Barry K."/>
            <person name="Bonette J."/>
            <person name="Campitelli B."/>
            <person name="Daum C."/>
            <person name="Gordon S."/>
            <person name="Gould B."/>
            <person name="Lipzen A."/>
            <person name="MacQueen A."/>
            <person name="Palacio-Mejia J."/>
            <person name="Plott C."/>
            <person name="Shakirov E."/>
            <person name="Shu S."/>
            <person name="Yoshinaga Y."/>
            <person name="Zane M."/>
            <person name="Rokhsar D."/>
            <person name="Grimwood J."/>
            <person name="Schmutz J."/>
            <person name="Juenger T."/>
        </authorList>
    </citation>
    <scope>NUCLEOTIDE SEQUENCE [LARGE SCALE GENOMIC DNA]</scope>
    <source>
        <strain evidence="17">cv. HAL2</strain>
    </source>
</reference>
<dbReference type="InterPro" id="IPR050295">
    <property type="entry name" value="Plant_2OG-oxidoreductases"/>
</dbReference>
<dbReference type="GO" id="GO:0009815">
    <property type="term" value="F:1-aminocyclopropane-1-carboxylate oxidase activity"/>
    <property type="evidence" value="ECO:0007669"/>
    <property type="project" value="UniProtKB-EC"/>
</dbReference>
<evidence type="ECO:0000256" key="7">
    <source>
        <dbReference type="ARBA" id="ARBA00023004"/>
    </source>
</evidence>
<evidence type="ECO:0000256" key="14">
    <source>
        <dbReference type="RuleBase" id="RU003682"/>
    </source>
</evidence>
<dbReference type="GO" id="GO:0031418">
    <property type="term" value="F:L-ascorbic acid binding"/>
    <property type="evidence" value="ECO:0007669"/>
    <property type="project" value="UniProtKB-KW"/>
</dbReference>